<evidence type="ECO:0000256" key="1">
    <source>
        <dbReference type="SAM" id="Phobius"/>
    </source>
</evidence>
<gene>
    <name evidence="3" type="ORF">MOST_01110</name>
</gene>
<protein>
    <recommendedName>
        <fullName evidence="2">PAS domain-containing protein</fullName>
    </recommendedName>
</protein>
<feature type="domain" description="PAS" evidence="2">
    <location>
        <begin position="280"/>
        <end position="323"/>
    </location>
</feature>
<evidence type="ECO:0000313" key="4">
    <source>
        <dbReference type="Proteomes" id="UP000239430"/>
    </source>
</evidence>
<evidence type="ECO:0000313" key="3">
    <source>
        <dbReference type="EMBL" id="PRR77614.1"/>
    </source>
</evidence>
<keyword evidence="1" id="KW-0472">Membrane</keyword>
<dbReference type="Pfam" id="PF13188">
    <property type="entry name" value="PAS_8"/>
    <property type="match status" value="1"/>
</dbReference>
<feature type="transmembrane region" description="Helical" evidence="1">
    <location>
        <begin position="241"/>
        <end position="261"/>
    </location>
</feature>
<evidence type="ECO:0000259" key="2">
    <source>
        <dbReference type="Pfam" id="PF13188"/>
    </source>
</evidence>
<dbReference type="AlphaFoldDB" id="A0A9X7P7L6"/>
<keyword evidence="1" id="KW-0812">Transmembrane</keyword>
<feature type="transmembrane region" description="Helical" evidence="1">
    <location>
        <begin position="12"/>
        <end position="29"/>
    </location>
</feature>
<keyword evidence="1" id="KW-1133">Transmembrane helix</keyword>
<accession>A0A9X7P7L6</accession>
<reference evidence="3 4" key="1">
    <citation type="submission" date="2018-03" db="EMBL/GenBank/DDBJ databases">
        <title>Genome sequence of Moorella stamsii DSM 26217.</title>
        <authorList>
            <person name="Poehlein A."/>
            <person name="Daniel R."/>
        </authorList>
    </citation>
    <scope>NUCLEOTIDE SEQUENCE [LARGE SCALE GENOMIC DNA]</scope>
    <source>
        <strain evidence="4">DSM 26217</strain>
    </source>
</reference>
<dbReference type="EMBL" id="PVXL01000006">
    <property type="protein sequence ID" value="PRR77614.1"/>
    <property type="molecule type" value="Genomic_DNA"/>
</dbReference>
<dbReference type="InterPro" id="IPR000014">
    <property type="entry name" value="PAS"/>
</dbReference>
<keyword evidence="4" id="KW-1185">Reference proteome</keyword>
<comment type="caution">
    <text evidence="3">The sequence shown here is derived from an EMBL/GenBank/DDBJ whole genome shotgun (WGS) entry which is preliminary data.</text>
</comment>
<sequence length="489" mass="54825">MKKNLTANSAGLMFIVIFFLSTITMLFIIEFRFLKDIITDYEESIRQVAVNKTNLFLNDLLAVTEGAARKLAGQNKKEDGLKELAFFDHRITGAYILEAGGRVVGQTADTPPGDLPLDREWEKMPHQGSQVLGVHANNGVQMVVTVITPLGKEWLAIDYSIADFQQELSQEFLGNTCKVAVFDNHNYPVMWPFEREALEQFTGREEIFFTNHLQYDVSSQEVGQPPWKLYFFLRANYFDTYRIITIMFLLFALYCSLYQFLVELWGVNSANSYFENIDFTIFNYVNEGVIISNNAGRVIFANKAAHDIFTAKGPLKGVKLQEILGHIGDVPGKQNKYGTLTLKTADRLLQAIHSPIIKKSKVLGALTVIGVNTREEETCSRVLSRLMEALSQGVVYVDRNHKVVQANLMARCYLGSLDTGMSIDAVDPELAGFIYRNMGSRSIQRVQLASRNLTCEVIFVYDEEGVYAGTLVLINGPEGTGPKQDGAQV</sequence>
<dbReference type="Gene3D" id="3.30.450.20">
    <property type="entry name" value="PAS domain"/>
    <property type="match status" value="1"/>
</dbReference>
<dbReference type="RefSeq" id="WP_054937574.1">
    <property type="nucleotide sequence ID" value="NZ_PVXL01000006.1"/>
</dbReference>
<organism evidence="3 4">
    <name type="scientific">Neomoorella stamsii</name>
    <dbReference type="NCBI Taxonomy" id="1266720"/>
    <lineage>
        <taxon>Bacteria</taxon>
        <taxon>Bacillati</taxon>
        <taxon>Bacillota</taxon>
        <taxon>Clostridia</taxon>
        <taxon>Neomoorellales</taxon>
        <taxon>Neomoorellaceae</taxon>
        <taxon>Neomoorella</taxon>
    </lineage>
</organism>
<name>A0A9X7P7L6_9FIRM</name>
<proteinExistence type="predicted"/>
<dbReference type="Proteomes" id="UP000239430">
    <property type="component" value="Unassembled WGS sequence"/>
</dbReference>